<evidence type="ECO:0000313" key="4">
    <source>
        <dbReference type="Proteomes" id="UP000250223"/>
    </source>
</evidence>
<dbReference type="Proteomes" id="UP000528432">
    <property type="component" value="Unassembled WGS sequence"/>
</dbReference>
<organism evidence="3 4">
    <name type="scientific">Clostridium cochlearium</name>
    <dbReference type="NCBI Taxonomy" id="1494"/>
    <lineage>
        <taxon>Bacteria</taxon>
        <taxon>Bacillati</taxon>
        <taxon>Bacillota</taxon>
        <taxon>Clostridia</taxon>
        <taxon>Eubacteriales</taxon>
        <taxon>Clostridiaceae</taxon>
        <taxon>Clostridium</taxon>
    </lineage>
</organism>
<gene>
    <name evidence="2" type="ORF">HMJ28_12310</name>
    <name evidence="3" type="ORF">NCTC13028_00075</name>
</gene>
<dbReference type="EMBL" id="JABFIF010000037">
    <property type="protein sequence ID" value="NOH17145.1"/>
    <property type="molecule type" value="Genomic_DNA"/>
</dbReference>
<feature type="transmembrane region" description="Helical" evidence="1">
    <location>
        <begin position="29"/>
        <end position="48"/>
    </location>
</feature>
<accession>A0A2X2VX11</accession>
<keyword evidence="1" id="KW-0812">Transmembrane</keyword>
<dbReference type="EMBL" id="UAWC01000001">
    <property type="protein sequence ID" value="SQB32934.1"/>
    <property type="molecule type" value="Genomic_DNA"/>
</dbReference>
<proteinExistence type="predicted"/>
<reference evidence="2 5" key="2">
    <citation type="submission" date="2020-05" db="EMBL/GenBank/DDBJ databases">
        <title>Draft genome sequence of Clostridium cochlearium strain AGROS13 isolated from a sheep dairy farm in New Zealand.</title>
        <authorList>
            <person name="Gupta T.B."/>
            <person name="Jauregui R."/>
            <person name="Risson A.N."/>
            <person name="Brightwell G."/>
            <person name="Maclean P."/>
        </authorList>
    </citation>
    <scope>NUCLEOTIDE SEQUENCE [LARGE SCALE GENOMIC DNA]</scope>
    <source>
        <strain evidence="2 5">AGROS13</strain>
    </source>
</reference>
<sequence>MNYIILFILKLLDCTISTFKTFFMIKERYLISSLCNAISQFFYLTLLVKVAKNNSVAGIIIICMATFLGSYFPMKKTNKDKIWIYNIIANSQEESKELADILRECNLDVYTNKGYNLDIDKILDVKVISNSRDDSRIIENLIPINVTYHVLESKKVSF</sequence>
<evidence type="ECO:0000313" key="2">
    <source>
        <dbReference type="EMBL" id="NOH17145.1"/>
    </source>
</evidence>
<evidence type="ECO:0000313" key="3">
    <source>
        <dbReference type="EMBL" id="SQB32934.1"/>
    </source>
</evidence>
<keyword evidence="1" id="KW-0472">Membrane</keyword>
<reference evidence="3 4" key="1">
    <citation type="submission" date="2018-06" db="EMBL/GenBank/DDBJ databases">
        <authorList>
            <consortium name="Pathogen Informatics"/>
            <person name="Doyle S."/>
        </authorList>
    </citation>
    <scope>NUCLEOTIDE SEQUENCE [LARGE SCALE GENOMIC DNA]</scope>
    <source>
        <strain evidence="3 4">NCTC13028</strain>
    </source>
</reference>
<name>A0A2X2VX11_CLOCO</name>
<evidence type="ECO:0000313" key="5">
    <source>
        <dbReference type="Proteomes" id="UP000528432"/>
    </source>
</evidence>
<dbReference type="AlphaFoldDB" id="A0A2X2VX11"/>
<evidence type="ECO:0000256" key="1">
    <source>
        <dbReference type="SAM" id="Phobius"/>
    </source>
</evidence>
<keyword evidence="1" id="KW-1133">Transmembrane helix</keyword>
<protein>
    <submittedName>
        <fullName evidence="3">Uncharacterized protein</fullName>
    </submittedName>
</protein>
<dbReference type="RefSeq" id="WP_096635572.1">
    <property type="nucleotide sequence ID" value="NZ_JABAGF010000002.1"/>
</dbReference>
<dbReference type="Proteomes" id="UP000250223">
    <property type="component" value="Unassembled WGS sequence"/>
</dbReference>
<feature type="transmembrane region" description="Helical" evidence="1">
    <location>
        <begin position="54"/>
        <end position="72"/>
    </location>
</feature>